<name>A0A1L9MWX8_ASPTC</name>
<reference evidence="3" key="1">
    <citation type="journal article" date="2017" name="Genome Biol.">
        <title>Comparative genomics reveals high biological diversity and specific adaptations in the industrially and medically important fungal genus Aspergillus.</title>
        <authorList>
            <person name="de Vries R.P."/>
            <person name="Riley R."/>
            <person name="Wiebenga A."/>
            <person name="Aguilar-Osorio G."/>
            <person name="Amillis S."/>
            <person name="Uchima C.A."/>
            <person name="Anderluh G."/>
            <person name="Asadollahi M."/>
            <person name="Askin M."/>
            <person name="Barry K."/>
            <person name="Battaglia E."/>
            <person name="Bayram O."/>
            <person name="Benocci T."/>
            <person name="Braus-Stromeyer S.A."/>
            <person name="Caldana C."/>
            <person name="Canovas D."/>
            <person name="Cerqueira G.C."/>
            <person name="Chen F."/>
            <person name="Chen W."/>
            <person name="Choi C."/>
            <person name="Clum A."/>
            <person name="Dos Santos R.A."/>
            <person name="Damasio A.R."/>
            <person name="Diallinas G."/>
            <person name="Emri T."/>
            <person name="Fekete E."/>
            <person name="Flipphi M."/>
            <person name="Freyberg S."/>
            <person name="Gallo A."/>
            <person name="Gournas C."/>
            <person name="Habgood R."/>
            <person name="Hainaut M."/>
            <person name="Harispe M.L."/>
            <person name="Henrissat B."/>
            <person name="Hilden K.S."/>
            <person name="Hope R."/>
            <person name="Hossain A."/>
            <person name="Karabika E."/>
            <person name="Karaffa L."/>
            <person name="Karanyi Z."/>
            <person name="Krasevec N."/>
            <person name="Kuo A."/>
            <person name="Kusch H."/>
            <person name="LaButti K."/>
            <person name="Lagendijk E.L."/>
            <person name="Lapidus A."/>
            <person name="Levasseur A."/>
            <person name="Lindquist E."/>
            <person name="Lipzen A."/>
            <person name="Logrieco A.F."/>
            <person name="MacCabe A."/>
            <person name="Maekelae M.R."/>
            <person name="Malavazi I."/>
            <person name="Melin P."/>
            <person name="Meyer V."/>
            <person name="Mielnichuk N."/>
            <person name="Miskei M."/>
            <person name="Molnar A.P."/>
            <person name="Mule G."/>
            <person name="Ngan C.Y."/>
            <person name="Orejas M."/>
            <person name="Orosz E."/>
            <person name="Ouedraogo J.P."/>
            <person name="Overkamp K.M."/>
            <person name="Park H.-S."/>
            <person name="Perrone G."/>
            <person name="Piumi F."/>
            <person name="Punt P.J."/>
            <person name="Ram A.F."/>
            <person name="Ramon A."/>
            <person name="Rauscher S."/>
            <person name="Record E."/>
            <person name="Riano-Pachon D.M."/>
            <person name="Robert V."/>
            <person name="Roehrig J."/>
            <person name="Ruller R."/>
            <person name="Salamov A."/>
            <person name="Salih N.S."/>
            <person name="Samson R.A."/>
            <person name="Sandor E."/>
            <person name="Sanguinetti M."/>
            <person name="Schuetze T."/>
            <person name="Sepcic K."/>
            <person name="Shelest E."/>
            <person name="Sherlock G."/>
            <person name="Sophianopoulou V."/>
            <person name="Squina F.M."/>
            <person name="Sun H."/>
            <person name="Susca A."/>
            <person name="Todd R.B."/>
            <person name="Tsang A."/>
            <person name="Unkles S.E."/>
            <person name="van de Wiele N."/>
            <person name="van Rossen-Uffink D."/>
            <person name="Oliveira J.V."/>
            <person name="Vesth T.C."/>
            <person name="Visser J."/>
            <person name="Yu J.-H."/>
            <person name="Zhou M."/>
            <person name="Andersen M.R."/>
            <person name="Archer D.B."/>
            <person name="Baker S.E."/>
            <person name="Benoit I."/>
            <person name="Brakhage A.A."/>
            <person name="Braus G.H."/>
            <person name="Fischer R."/>
            <person name="Frisvad J.C."/>
            <person name="Goldman G.H."/>
            <person name="Houbraken J."/>
            <person name="Oakley B."/>
            <person name="Pocsi I."/>
            <person name="Scazzocchio C."/>
            <person name="Seiboth B."/>
            <person name="vanKuyk P.A."/>
            <person name="Wortman J."/>
            <person name="Dyer P.S."/>
            <person name="Grigoriev I.V."/>
        </authorList>
    </citation>
    <scope>NUCLEOTIDE SEQUENCE [LARGE SCALE GENOMIC DNA]</scope>
    <source>
        <strain evidence="3">CBS 134.48</strain>
    </source>
</reference>
<organism evidence="2 3">
    <name type="scientific">Aspergillus tubingensis (strain CBS 134.48)</name>
    <dbReference type="NCBI Taxonomy" id="767770"/>
    <lineage>
        <taxon>Eukaryota</taxon>
        <taxon>Fungi</taxon>
        <taxon>Dikarya</taxon>
        <taxon>Ascomycota</taxon>
        <taxon>Pezizomycotina</taxon>
        <taxon>Eurotiomycetes</taxon>
        <taxon>Eurotiomycetidae</taxon>
        <taxon>Eurotiales</taxon>
        <taxon>Aspergillaceae</taxon>
        <taxon>Aspergillus</taxon>
        <taxon>Aspergillus subgen. Circumdati</taxon>
    </lineage>
</organism>
<evidence type="ECO:0000256" key="1">
    <source>
        <dbReference type="SAM" id="SignalP"/>
    </source>
</evidence>
<proteinExistence type="predicted"/>
<dbReference type="AlphaFoldDB" id="A0A1L9MWX8"/>
<accession>A0A1L9MWX8</accession>
<dbReference type="VEuPathDB" id="FungiDB:ASPTUDRAFT_830568"/>
<keyword evidence="3" id="KW-1185">Reference proteome</keyword>
<sequence>MVWLACMALGCLSVLGSERGILNGSCFFLYCLPVCTYCSSCCSSMGLICKFFLGTPDSVAGLGKLVPDRRHRPTSHTDMRRLSVGISSSGPINSRRTFALLWFQGTRLAWQWQQRGYSSAHISFFFGLSCGVTLRSYIPSRKHLTRKG</sequence>
<gene>
    <name evidence="2" type="ORF">ASPTUDRAFT_830568</name>
</gene>
<evidence type="ECO:0000313" key="3">
    <source>
        <dbReference type="Proteomes" id="UP000184304"/>
    </source>
</evidence>
<protein>
    <recommendedName>
        <fullName evidence="4">Secreted protein</fullName>
    </recommendedName>
</protein>
<evidence type="ECO:0000313" key="2">
    <source>
        <dbReference type="EMBL" id="OJI81521.1"/>
    </source>
</evidence>
<dbReference type="EMBL" id="KV878206">
    <property type="protein sequence ID" value="OJI81521.1"/>
    <property type="molecule type" value="Genomic_DNA"/>
</dbReference>
<feature type="signal peptide" evidence="1">
    <location>
        <begin position="1"/>
        <end position="16"/>
    </location>
</feature>
<keyword evidence="1" id="KW-0732">Signal</keyword>
<feature type="chain" id="PRO_5012431249" description="Secreted protein" evidence="1">
    <location>
        <begin position="17"/>
        <end position="148"/>
    </location>
</feature>
<evidence type="ECO:0008006" key="4">
    <source>
        <dbReference type="Google" id="ProtNLM"/>
    </source>
</evidence>
<dbReference type="Proteomes" id="UP000184304">
    <property type="component" value="Unassembled WGS sequence"/>
</dbReference>